<dbReference type="FunFam" id="3.40.50.12780:FF:000001">
    <property type="entry name" value="Acetyl-coenzyme A synthetase"/>
    <property type="match status" value="1"/>
</dbReference>
<dbReference type="PROSITE" id="PS50088">
    <property type="entry name" value="ANK_REPEAT"/>
    <property type="match status" value="2"/>
</dbReference>
<dbReference type="SUPFAM" id="SSF47027">
    <property type="entry name" value="Acyl-CoA binding protein"/>
    <property type="match status" value="1"/>
</dbReference>
<keyword evidence="4" id="KW-0547">Nucleotide-binding</keyword>
<dbReference type="GO" id="GO:0016208">
    <property type="term" value="F:AMP binding"/>
    <property type="evidence" value="ECO:0007669"/>
    <property type="project" value="InterPro"/>
</dbReference>
<name>A0A7J6P6H2_PEROL</name>
<dbReference type="Pfam" id="PF12796">
    <property type="entry name" value="Ank_2"/>
    <property type="match status" value="1"/>
</dbReference>
<dbReference type="PROSITE" id="PS51228">
    <property type="entry name" value="ACB_2"/>
    <property type="match status" value="1"/>
</dbReference>
<comment type="similarity">
    <text evidence="1">Belongs to the ATP-dependent AMP-binding enzyme family.</text>
</comment>
<evidence type="ECO:0000256" key="2">
    <source>
        <dbReference type="ARBA" id="ARBA00013275"/>
    </source>
</evidence>
<keyword evidence="6" id="KW-0040">ANK repeat</keyword>
<dbReference type="InterPro" id="IPR000873">
    <property type="entry name" value="AMP-dep_synth/lig_dom"/>
</dbReference>
<evidence type="ECO:0000313" key="9">
    <source>
        <dbReference type="Proteomes" id="UP000541610"/>
    </source>
</evidence>
<dbReference type="GO" id="GO:0019427">
    <property type="term" value="P:acetyl-CoA biosynthetic process from acetate"/>
    <property type="evidence" value="ECO:0007669"/>
    <property type="project" value="InterPro"/>
</dbReference>
<dbReference type="SMART" id="SM00248">
    <property type="entry name" value="ANK"/>
    <property type="match status" value="2"/>
</dbReference>
<dbReference type="Pfam" id="PF16177">
    <property type="entry name" value="ACAS_N"/>
    <property type="match status" value="1"/>
</dbReference>
<evidence type="ECO:0000256" key="1">
    <source>
        <dbReference type="ARBA" id="ARBA00006432"/>
    </source>
</evidence>
<dbReference type="OrthoDB" id="1706066at2759"/>
<comment type="caution">
    <text evidence="8">The sequence shown here is derived from an EMBL/GenBank/DDBJ whole genome shotgun (WGS) entry which is preliminary data.</text>
</comment>
<evidence type="ECO:0000256" key="3">
    <source>
        <dbReference type="ARBA" id="ARBA00022598"/>
    </source>
</evidence>
<organism evidence="8 9">
    <name type="scientific">Perkinsus olseni</name>
    <name type="common">Perkinsus atlanticus</name>
    <dbReference type="NCBI Taxonomy" id="32597"/>
    <lineage>
        <taxon>Eukaryota</taxon>
        <taxon>Sar</taxon>
        <taxon>Alveolata</taxon>
        <taxon>Perkinsozoa</taxon>
        <taxon>Perkinsea</taxon>
        <taxon>Perkinsida</taxon>
        <taxon>Perkinsidae</taxon>
        <taxon>Perkinsus</taxon>
    </lineage>
</organism>
<dbReference type="InterPro" id="IPR042099">
    <property type="entry name" value="ANL_N_sf"/>
</dbReference>
<dbReference type="GO" id="GO:0000062">
    <property type="term" value="F:fatty-acyl-CoA binding"/>
    <property type="evidence" value="ECO:0007669"/>
    <property type="project" value="InterPro"/>
</dbReference>
<keyword evidence="3" id="KW-0436">Ligase</keyword>
<dbReference type="InterPro" id="IPR032387">
    <property type="entry name" value="ACAS_N"/>
</dbReference>
<dbReference type="PROSITE" id="PS50297">
    <property type="entry name" value="ANK_REP_REGION"/>
    <property type="match status" value="2"/>
</dbReference>
<feature type="domain" description="ACB" evidence="7">
    <location>
        <begin position="768"/>
        <end position="857"/>
    </location>
</feature>
<proteinExistence type="inferred from homology"/>
<dbReference type="GO" id="GO:0003987">
    <property type="term" value="F:acetate-CoA ligase activity"/>
    <property type="evidence" value="ECO:0007669"/>
    <property type="project" value="UniProtKB-EC"/>
</dbReference>
<dbReference type="SUPFAM" id="SSF48403">
    <property type="entry name" value="Ankyrin repeat"/>
    <property type="match status" value="1"/>
</dbReference>
<dbReference type="Gene3D" id="3.30.300.30">
    <property type="match status" value="1"/>
</dbReference>
<dbReference type="Proteomes" id="UP000541610">
    <property type="component" value="Unassembled WGS sequence"/>
</dbReference>
<dbReference type="EC" id="6.2.1.1" evidence="2"/>
<dbReference type="InterPro" id="IPR020845">
    <property type="entry name" value="AMP-binding_CS"/>
</dbReference>
<dbReference type="Gene3D" id="3.40.50.12780">
    <property type="entry name" value="N-terminal domain of ligase-like"/>
    <property type="match status" value="1"/>
</dbReference>
<dbReference type="NCBIfam" id="NF001208">
    <property type="entry name" value="PRK00174.1"/>
    <property type="match status" value="1"/>
</dbReference>
<dbReference type="InterPro" id="IPR002110">
    <property type="entry name" value="Ankyrin_rpt"/>
</dbReference>
<accession>A0A7J6P6H2</accession>
<dbReference type="PANTHER" id="PTHR24095:SF14">
    <property type="entry name" value="ACETYL-COENZYME A SYNTHETASE 1"/>
    <property type="match status" value="1"/>
</dbReference>
<dbReference type="AlphaFoldDB" id="A0A7J6P6H2"/>
<dbReference type="Pfam" id="PF00501">
    <property type="entry name" value="AMP-binding"/>
    <property type="match status" value="1"/>
</dbReference>
<evidence type="ECO:0000256" key="4">
    <source>
        <dbReference type="ARBA" id="ARBA00022741"/>
    </source>
</evidence>
<dbReference type="SUPFAM" id="SSF56801">
    <property type="entry name" value="Acetyl-CoA synthetase-like"/>
    <property type="match status" value="1"/>
</dbReference>
<gene>
    <name evidence="8" type="primary">ACSS1</name>
    <name evidence="8" type="ORF">FOZ60_014903</name>
</gene>
<reference evidence="8 9" key="1">
    <citation type="submission" date="2020-04" db="EMBL/GenBank/DDBJ databases">
        <title>Perkinsus olseni comparative genomics.</title>
        <authorList>
            <person name="Bogema D.R."/>
        </authorList>
    </citation>
    <scope>NUCLEOTIDE SEQUENCE [LARGE SCALE GENOMIC DNA]</scope>
    <source>
        <strain evidence="8">00978-12</strain>
    </source>
</reference>
<dbReference type="EMBL" id="JABANP010000072">
    <property type="protein sequence ID" value="KAF4691753.1"/>
    <property type="molecule type" value="Genomic_DNA"/>
</dbReference>
<protein>
    <recommendedName>
        <fullName evidence="2">acetate--CoA ligase</fullName>
        <ecNumber evidence="2">6.2.1.1</ecNumber>
    </recommendedName>
</protein>
<dbReference type="InterPro" id="IPR035984">
    <property type="entry name" value="Acyl-CoA-binding_sf"/>
</dbReference>
<dbReference type="InterPro" id="IPR011904">
    <property type="entry name" value="Ac_CoA_lig"/>
</dbReference>
<feature type="repeat" description="ANK" evidence="6">
    <location>
        <begin position="994"/>
        <end position="1026"/>
    </location>
</feature>
<evidence type="ECO:0000259" key="7">
    <source>
        <dbReference type="PROSITE" id="PS51228"/>
    </source>
</evidence>
<dbReference type="InterPro" id="IPR000582">
    <property type="entry name" value="Acyl-CoA-binding_protein"/>
</dbReference>
<keyword evidence="5" id="KW-0067">ATP-binding</keyword>
<evidence type="ECO:0000256" key="6">
    <source>
        <dbReference type="PROSITE-ProRule" id="PRU00023"/>
    </source>
</evidence>
<dbReference type="Gene3D" id="1.20.80.10">
    <property type="match status" value="1"/>
</dbReference>
<evidence type="ECO:0000256" key="5">
    <source>
        <dbReference type="ARBA" id="ARBA00022840"/>
    </source>
</evidence>
<dbReference type="GO" id="GO:0005524">
    <property type="term" value="F:ATP binding"/>
    <property type="evidence" value="ECO:0007669"/>
    <property type="project" value="UniProtKB-KW"/>
</dbReference>
<evidence type="ECO:0000313" key="8">
    <source>
        <dbReference type="EMBL" id="KAF4691753.1"/>
    </source>
</evidence>
<dbReference type="InterPro" id="IPR036770">
    <property type="entry name" value="Ankyrin_rpt-contain_sf"/>
</dbReference>
<dbReference type="PROSITE" id="PS00455">
    <property type="entry name" value="AMP_BINDING"/>
    <property type="match status" value="1"/>
</dbReference>
<dbReference type="InterPro" id="IPR025110">
    <property type="entry name" value="AMP-bd_C"/>
</dbReference>
<feature type="repeat" description="ANK" evidence="6">
    <location>
        <begin position="961"/>
        <end position="993"/>
    </location>
</feature>
<dbReference type="CDD" id="cd05966">
    <property type="entry name" value="ACS"/>
    <property type="match status" value="1"/>
</dbReference>
<dbReference type="Gene3D" id="1.25.40.20">
    <property type="entry name" value="Ankyrin repeat-containing domain"/>
    <property type="match status" value="1"/>
</dbReference>
<dbReference type="InterPro" id="IPR045851">
    <property type="entry name" value="AMP-bd_C_sf"/>
</dbReference>
<dbReference type="Pfam" id="PF13193">
    <property type="entry name" value="AMP-binding_C"/>
    <property type="match status" value="1"/>
</dbReference>
<dbReference type="InterPro" id="IPR014352">
    <property type="entry name" value="FERM/acyl-CoA-bd_prot_sf"/>
</dbReference>
<dbReference type="NCBIfam" id="TIGR02188">
    <property type="entry name" value="Ac_CoA_lig_AcsA"/>
    <property type="match status" value="1"/>
</dbReference>
<dbReference type="PRINTS" id="PR00689">
    <property type="entry name" value="ACOABINDINGP"/>
</dbReference>
<dbReference type="PANTHER" id="PTHR24095">
    <property type="entry name" value="ACETYL-COENZYME A SYNTHETASE"/>
    <property type="match status" value="1"/>
</dbReference>
<dbReference type="Pfam" id="PF00887">
    <property type="entry name" value="ACBP"/>
    <property type="match status" value="1"/>
</dbReference>
<sequence length="1048" mass="116659">MTGAEAATKSAEEKIAEKGLPVDEVYSPAPEVLRGSYVYSEEMYNEMYQRSLDDPDAFWTEMSRQIDWIRPFSQVHYENFNNGDVRWFLNGKLNACENCVDRWAATYPSRPAILWEGDEPGTDKAITYKELLDKVCRMSNMLLSLGVKKGDRVTIYMPMIPELPMMMLACARIGAIHSVVFAGFSAPNLRERIDDAQSAVVVCADIGVRGGKKIPLKDICDEAVAGTCPGLVEHVVVFKHYSKPEMEGKWDSSRDVDGFEVMAAQRPYCPPVEMDSEDLLFMLYTSGSTGRPKGIAHSTGGYLVYTTVSLKYVFDVHPGDVWACVADCGWITGHSYIVYGPLANGASVVLFESIPTYPNASRYWDLIQKYKVNQFYTAPTAIRALMRYGVEPLKGYDLSSLRSLGTVGEPINPQAWRWYYNEVGKGKVPIMDTYWQTETGGFMLAPMPYRALKPGSATKPFFGIEPALLDPMTGKEVKGNNVHGLLAIKRSWPSMMRTVYGDHSRMTKLYLEPYPGYYFTGDGAVRDHDGYYWITGRIDDVMNVSGHRLGSAEIEHALVQNPAVSGGGCCGLSPSGKSVKGEGIFCYVILNEGAEESDKLIQELKSEVRKSIGPIATPDVILCVPGLPKTRSGKIMRRILRKVASRVYNDMGDTSTLAEPALATNELESGKNHVEEMKCGNTAKSTAMQSGMEDVRRCIQADLQRLDEDFRAQGMSDEEYFAHRRILADALVLYSARRCAATWRLCVDCCDHVLVVTVNLFVALMCCWPDEFCAAVDYVGDHGEDNLDDRTRLELYGWYKQATIGDCDDATAKAGNWSAGARYYMTKSWEAKRGCTKEEAFRSYIRVLEDAKPDWREACDEEEDDNIWVNEPEDKKVVEYSQEPRMVVGDDEEAAIDNSASGPVLPVRPLGDIPAHYNVISSRELTAWVEWLSRLCAEGEVDKVQQILATHPSAAKMEDVDGMTPLHWACDRSQLDVCRLLLDNGADVNAKDSEGETPLSYACMVGEVPVVKLLLDRGAAKDIPNSSGETVLDLTYDYDPPIQSLLQN</sequence>